<proteinExistence type="predicted"/>
<accession>A0AAD5QZX1</accession>
<evidence type="ECO:0000313" key="1">
    <source>
        <dbReference type="EMBL" id="KAJ1367033.1"/>
    </source>
</evidence>
<keyword evidence="2" id="KW-1185">Reference proteome</keyword>
<reference evidence="1" key="1">
    <citation type="submission" date="2021-06" db="EMBL/GenBank/DDBJ databases">
        <title>Parelaphostrongylus tenuis whole genome reference sequence.</title>
        <authorList>
            <person name="Garwood T.J."/>
            <person name="Larsen P.A."/>
            <person name="Fountain-Jones N.M."/>
            <person name="Garbe J.R."/>
            <person name="Macchietto M.G."/>
            <person name="Kania S.A."/>
            <person name="Gerhold R.W."/>
            <person name="Richards J.E."/>
            <person name="Wolf T.M."/>
        </authorList>
    </citation>
    <scope>NUCLEOTIDE SEQUENCE</scope>
    <source>
        <strain evidence="1">MNPRO001-30</strain>
        <tissue evidence="1">Meninges</tissue>
    </source>
</reference>
<dbReference type="AlphaFoldDB" id="A0AAD5QZX1"/>
<evidence type="ECO:0000313" key="2">
    <source>
        <dbReference type="Proteomes" id="UP001196413"/>
    </source>
</evidence>
<comment type="caution">
    <text evidence="1">The sequence shown here is derived from an EMBL/GenBank/DDBJ whole genome shotgun (WGS) entry which is preliminary data.</text>
</comment>
<dbReference type="Proteomes" id="UP001196413">
    <property type="component" value="Unassembled WGS sequence"/>
</dbReference>
<name>A0AAD5QZX1_PARTN</name>
<gene>
    <name evidence="1" type="ORF">KIN20_027868</name>
</gene>
<sequence length="80" mass="9543">MKLFAVGTRTKLPPQRQFLVPRLVSPKRFNSTKPCRASELHQYMRDMSNHLLLMVIILHYPYQQGYLFVDKWLFNGYLAE</sequence>
<organism evidence="1 2">
    <name type="scientific">Parelaphostrongylus tenuis</name>
    <name type="common">Meningeal worm</name>
    <dbReference type="NCBI Taxonomy" id="148309"/>
    <lineage>
        <taxon>Eukaryota</taxon>
        <taxon>Metazoa</taxon>
        <taxon>Ecdysozoa</taxon>
        <taxon>Nematoda</taxon>
        <taxon>Chromadorea</taxon>
        <taxon>Rhabditida</taxon>
        <taxon>Rhabditina</taxon>
        <taxon>Rhabditomorpha</taxon>
        <taxon>Strongyloidea</taxon>
        <taxon>Metastrongylidae</taxon>
        <taxon>Parelaphostrongylus</taxon>
    </lineage>
</organism>
<protein>
    <submittedName>
        <fullName evidence="1">Uncharacterized protein</fullName>
    </submittedName>
</protein>
<dbReference type="EMBL" id="JAHQIW010005749">
    <property type="protein sequence ID" value="KAJ1367033.1"/>
    <property type="molecule type" value="Genomic_DNA"/>
</dbReference>